<name>A0AA97LCU1_EUBMA</name>
<evidence type="ECO:0000313" key="15">
    <source>
        <dbReference type="RefSeq" id="XP_054850231.1"/>
    </source>
</evidence>
<keyword evidence="9" id="KW-0675">Receptor</keyword>
<evidence type="ECO:0000256" key="10">
    <source>
        <dbReference type="ARBA" id="ARBA00023180"/>
    </source>
</evidence>
<evidence type="ECO:0000259" key="13">
    <source>
        <dbReference type="PROSITE" id="PS50259"/>
    </source>
</evidence>
<dbReference type="GO" id="GO:0004930">
    <property type="term" value="F:G protein-coupled receptor activity"/>
    <property type="evidence" value="ECO:0007669"/>
    <property type="project" value="UniProtKB-KW"/>
</dbReference>
<feature type="transmembrane region" description="Helical" evidence="12">
    <location>
        <begin position="249"/>
        <end position="273"/>
    </location>
</feature>
<evidence type="ECO:0000256" key="8">
    <source>
        <dbReference type="ARBA" id="ARBA00023136"/>
    </source>
</evidence>
<feature type="transmembrane region" description="Helical" evidence="12">
    <location>
        <begin position="217"/>
        <end position="237"/>
    </location>
</feature>
<dbReference type="InterPro" id="IPR000337">
    <property type="entry name" value="GPCR_3"/>
</dbReference>
<feature type="transmembrane region" description="Helical" evidence="12">
    <location>
        <begin position="179"/>
        <end position="202"/>
    </location>
</feature>
<keyword evidence="11" id="KW-0807">Transducer</keyword>
<reference evidence="15" key="1">
    <citation type="submission" date="2025-08" db="UniProtKB">
        <authorList>
            <consortium name="RefSeq"/>
        </authorList>
    </citation>
    <scope>IDENTIFICATION</scope>
    <source>
        <tissue evidence="15">Blood</tissue>
    </source>
</reference>
<dbReference type="PROSITE" id="PS00981">
    <property type="entry name" value="G_PROTEIN_RECEP_F3_3"/>
    <property type="match status" value="1"/>
</dbReference>
<dbReference type="InterPro" id="IPR017978">
    <property type="entry name" value="GPCR_3_C"/>
</dbReference>
<feature type="transmembrane region" description="Helical" evidence="12">
    <location>
        <begin position="405"/>
        <end position="428"/>
    </location>
</feature>
<dbReference type="FunFam" id="2.10.50.30:FF:000002">
    <property type="entry name" value="Vomeronasal 2 receptor, h1"/>
    <property type="match status" value="1"/>
</dbReference>
<dbReference type="PRINTS" id="PR01535">
    <property type="entry name" value="VOMERONASL2R"/>
</dbReference>
<keyword evidence="14" id="KW-1185">Reference proteome</keyword>
<dbReference type="PANTHER" id="PTHR24061">
    <property type="entry name" value="CALCIUM-SENSING RECEPTOR-RELATED"/>
    <property type="match status" value="1"/>
</dbReference>
<keyword evidence="7" id="KW-0297">G-protein coupled receptor</keyword>
<dbReference type="CDD" id="cd15283">
    <property type="entry name" value="7tmC_V2R_pheromone"/>
    <property type="match status" value="1"/>
</dbReference>
<feature type="transmembrane region" description="Helical" evidence="12">
    <location>
        <begin position="373"/>
        <end position="393"/>
    </location>
</feature>
<dbReference type="PROSITE" id="PS50259">
    <property type="entry name" value="G_PROTEIN_RECEP_F3_4"/>
    <property type="match status" value="1"/>
</dbReference>
<dbReference type="GO" id="GO:0005886">
    <property type="term" value="C:plasma membrane"/>
    <property type="evidence" value="ECO:0007669"/>
    <property type="project" value="UniProtKB-SubCell"/>
</dbReference>
<evidence type="ECO:0000313" key="14">
    <source>
        <dbReference type="Proteomes" id="UP001190640"/>
    </source>
</evidence>
<accession>A0AA97LCU1</accession>
<sequence>MLLMIVNSPRGTGIAVYGTECAKREFRHHFLRSFSFNNSAGEIVSFDQDGERVAEFDIINWVTFPNQSFLRVKVGKTVLKAPSDKRNFIHEETIVWPTSLNQARPLSVCNNNCHSGYSRRKKEGKPFCCYDCLPCPEGKISSKKDMNDCLRCPKDQYPNNDKNLCLPKCISFLSYGHPLGITLAMFALFLAFLTSLVLGIFIRHRDTPIVKANNQDLTYTLLLSLLLSFLCALLFIGQPGDTTCLFRQTTFGIIFSVAVSCVLAKTVIVVLAFMATKPGSRMRTWVGNRMAKSIVIACSLIQVSICTLWLATSPPFPDFDMHAINEKIVLECNEGSATMFYCVLGYMGFLAIVSFTVAFLARKLPDSFNEAKFITFSMLVFCSVWLSFVPTYLSTKGKYMVAVEIFSILPSSFGLLGCIFFPKCYIIVLRPELNKRGQLIKQRIKSYD</sequence>
<evidence type="ECO:0000256" key="1">
    <source>
        <dbReference type="ARBA" id="ARBA00004651"/>
    </source>
</evidence>
<dbReference type="InterPro" id="IPR028082">
    <property type="entry name" value="Peripla_BP_I"/>
</dbReference>
<keyword evidence="5" id="KW-0732">Signal</keyword>
<evidence type="ECO:0000256" key="11">
    <source>
        <dbReference type="ARBA" id="ARBA00023224"/>
    </source>
</evidence>
<dbReference type="InterPro" id="IPR000068">
    <property type="entry name" value="GPCR_3_Ca_sens_rcpt-rel"/>
</dbReference>
<dbReference type="Proteomes" id="UP001190640">
    <property type="component" value="Chromosome 12"/>
</dbReference>
<keyword evidence="6 12" id="KW-1133">Transmembrane helix</keyword>
<organism evidence="14 15">
    <name type="scientific">Eublepharis macularius</name>
    <name type="common">Leopard gecko</name>
    <name type="synonym">Cyrtodactylus macularius</name>
    <dbReference type="NCBI Taxonomy" id="481883"/>
    <lineage>
        <taxon>Eukaryota</taxon>
        <taxon>Metazoa</taxon>
        <taxon>Chordata</taxon>
        <taxon>Craniata</taxon>
        <taxon>Vertebrata</taxon>
        <taxon>Euteleostomi</taxon>
        <taxon>Lepidosauria</taxon>
        <taxon>Squamata</taxon>
        <taxon>Bifurcata</taxon>
        <taxon>Gekkota</taxon>
        <taxon>Eublepharidae</taxon>
        <taxon>Eublepharinae</taxon>
        <taxon>Eublepharis</taxon>
    </lineage>
</organism>
<evidence type="ECO:0000256" key="12">
    <source>
        <dbReference type="SAM" id="Phobius"/>
    </source>
</evidence>
<dbReference type="Pfam" id="PF00003">
    <property type="entry name" value="7tm_3"/>
    <property type="match status" value="1"/>
</dbReference>
<comment type="subcellular location">
    <subcellularLocation>
        <location evidence="1">Cell membrane</location>
        <topology evidence="1">Multi-pass membrane protein</topology>
    </subcellularLocation>
</comment>
<feature type="transmembrane region" description="Helical" evidence="12">
    <location>
        <begin position="294"/>
        <end position="312"/>
    </location>
</feature>
<dbReference type="PANTHER" id="PTHR24061:SF599">
    <property type="entry name" value="G-PROTEIN COUPLED RECEPTORS FAMILY 3 PROFILE DOMAIN-CONTAINING PROTEIN"/>
    <property type="match status" value="1"/>
</dbReference>
<evidence type="ECO:0000256" key="4">
    <source>
        <dbReference type="ARBA" id="ARBA00022692"/>
    </source>
</evidence>
<keyword evidence="8 12" id="KW-0472">Membrane</keyword>
<dbReference type="PRINTS" id="PR00248">
    <property type="entry name" value="GPCRMGR"/>
</dbReference>
<keyword evidence="4 12" id="KW-0812">Transmembrane</keyword>
<comment type="similarity">
    <text evidence="2">Belongs to the G-protein coupled receptor 3 family.</text>
</comment>
<protein>
    <submittedName>
        <fullName evidence="15">Vomeronasal type-2 receptor 26-like</fullName>
    </submittedName>
</protein>
<evidence type="ECO:0000256" key="9">
    <source>
        <dbReference type="ARBA" id="ARBA00023170"/>
    </source>
</evidence>
<dbReference type="InterPro" id="IPR017979">
    <property type="entry name" value="GPCR_3_CS"/>
</dbReference>
<evidence type="ECO:0000256" key="2">
    <source>
        <dbReference type="ARBA" id="ARBA00007242"/>
    </source>
</evidence>
<feature type="domain" description="G-protein coupled receptors family 3 profile" evidence="13">
    <location>
        <begin position="179"/>
        <end position="443"/>
    </location>
</feature>
<dbReference type="Gene3D" id="2.10.50.30">
    <property type="entry name" value="GPCR, family 3, nine cysteines domain"/>
    <property type="match status" value="1"/>
</dbReference>
<gene>
    <name evidence="15" type="primary">LOC129339674</name>
</gene>
<evidence type="ECO:0000256" key="3">
    <source>
        <dbReference type="ARBA" id="ARBA00022475"/>
    </source>
</evidence>
<keyword evidence="10" id="KW-0325">Glycoprotein</keyword>
<proteinExistence type="inferred from homology"/>
<evidence type="ECO:0000256" key="7">
    <source>
        <dbReference type="ARBA" id="ARBA00023040"/>
    </source>
</evidence>
<feature type="transmembrane region" description="Helical" evidence="12">
    <location>
        <begin position="338"/>
        <end position="361"/>
    </location>
</feature>
<dbReference type="InterPro" id="IPR038550">
    <property type="entry name" value="GPCR_3_9-Cys_sf"/>
</dbReference>
<dbReference type="AlphaFoldDB" id="A0AA97LCU1"/>
<dbReference type="Pfam" id="PF07562">
    <property type="entry name" value="NCD3G"/>
    <property type="match status" value="1"/>
</dbReference>
<dbReference type="SUPFAM" id="SSF53822">
    <property type="entry name" value="Periplasmic binding protein-like I"/>
    <property type="match status" value="1"/>
</dbReference>
<dbReference type="Gene3D" id="3.40.50.2300">
    <property type="match status" value="2"/>
</dbReference>
<keyword evidence="3" id="KW-1003">Cell membrane</keyword>
<evidence type="ECO:0000256" key="5">
    <source>
        <dbReference type="ARBA" id="ARBA00022729"/>
    </source>
</evidence>
<dbReference type="RefSeq" id="XP_054850231.1">
    <property type="nucleotide sequence ID" value="XM_054994256.1"/>
</dbReference>
<dbReference type="GeneID" id="129339674"/>
<dbReference type="InterPro" id="IPR004073">
    <property type="entry name" value="GPCR_3_vmron_rcpt_2"/>
</dbReference>
<evidence type="ECO:0000256" key="6">
    <source>
        <dbReference type="ARBA" id="ARBA00022989"/>
    </source>
</evidence>
<dbReference type="InterPro" id="IPR011500">
    <property type="entry name" value="GPCR_3_9-Cys_dom"/>
</dbReference>
<dbReference type="KEGG" id="emc:129339674"/>